<dbReference type="AlphaFoldDB" id="A0ABD2ZJH3"/>
<sequence length="115" mass="12433">MFNAYLSASDEDMPLAAATTFATSRDTSTTNTKMQLFTPTTKNVLEKIAQSFDYSPKVATATVRVKRNLSFAETNLAPNNTSSEYAAKTSTANIKSHPLPQNPAAESPSRRIAIS</sequence>
<gene>
    <name evidence="2" type="ORF">ACH5RR_021176</name>
</gene>
<name>A0ABD2ZJH3_9GENT</name>
<dbReference type="EMBL" id="JBJUIK010000009">
    <property type="protein sequence ID" value="KAL3518587.1"/>
    <property type="molecule type" value="Genomic_DNA"/>
</dbReference>
<accession>A0ABD2ZJH3</accession>
<protein>
    <submittedName>
        <fullName evidence="2">Uncharacterized protein</fullName>
    </submittedName>
</protein>
<feature type="compositionally biased region" description="Polar residues" evidence="1">
    <location>
        <begin position="80"/>
        <end position="94"/>
    </location>
</feature>
<evidence type="ECO:0000256" key="1">
    <source>
        <dbReference type="SAM" id="MobiDB-lite"/>
    </source>
</evidence>
<comment type="caution">
    <text evidence="2">The sequence shown here is derived from an EMBL/GenBank/DDBJ whole genome shotgun (WGS) entry which is preliminary data.</text>
</comment>
<organism evidence="2 3">
    <name type="scientific">Cinchona calisaya</name>
    <dbReference type="NCBI Taxonomy" id="153742"/>
    <lineage>
        <taxon>Eukaryota</taxon>
        <taxon>Viridiplantae</taxon>
        <taxon>Streptophyta</taxon>
        <taxon>Embryophyta</taxon>
        <taxon>Tracheophyta</taxon>
        <taxon>Spermatophyta</taxon>
        <taxon>Magnoliopsida</taxon>
        <taxon>eudicotyledons</taxon>
        <taxon>Gunneridae</taxon>
        <taxon>Pentapetalae</taxon>
        <taxon>asterids</taxon>
        <taxon>lamiids</taxon>
        <taxon>Gentianales</taxon>
        <taxon>Rubiaceae</taxon>
        <taxon>Cinchonoideae</taxon>
        <taxon>Cinchoneae</taxon>
        <taxon>Cinchona</taxon>
    </lineage>
</organism>
<feature type="region of interest" description="Disordered" evidence="1">
    <location>
        <begin position="80"/>
        <end position="115"/>
    </location>
</feature>
<evidence type="ECO:0000313" key="2">
    <source>
        <dbReference type="EMBL" id="KAL3518587.1"/>
    </source>
</evidence>
<dbReference type="Proteomes" id="UP001630127">
    <property type="component" value="Unassembled WGS sequence"/>
</dbReference>
<proteinExistence type="predicted"/>
<evidence type="ECO:0000313" key="3">
    <source>
        <dbReference type="Proteomes" id="UP001630127"/>
    </source>
</evidence>
<reference evidence="2 3" key="1">
    <citation type="submission" date="2024-11" db="EMBL/GenBank/DDBJ databases">
        <title>A near-complete genome assembly of Cinchona calisaya.</title>
        <authorList>
            <person name="Lian D.C."/>
            <person name="Zhao X.W."/>
            <person name="Wei L."/>
        </authorList>
    </citation>
    <scope>NUCLEOTIDE SEQUENCE [LARGE SCALE GENOMIC DNA]</scope>
    <source>
        <tissue evidence="2">Nenye</tissue>
    </source>
</reference>
<keyword evidence="3" id="KW-1185">Reference proteome</keyword>